<dbReference type="GO" id="GO:0005737">
    <property type="term" value="C:cytoplasm"/>
    <property type="evidence" value="ECO:0007669"/>
    <property type="project" value="TreeGrafter"/>
</dbReference>
<organism evidence="6 7">
    <name type="scientific">Henosepilachna vigintioctopunctata</name>
    <dbReference type="NCBI Taxonomy" id="420089"/>
    <lineage>
        <taxon>Eukaryota</taxon>
        <taxon>Metazoa</taxon>
        <taxon>Ecdysozoa</taxon>
        <taxon>Arthropoda</taxon>
        <taxon>Hexapoda</taxon>
        <taxon>Insecta</taxon>
        <taxon>Pterygota</taxon>
        <taxon>Neoptera</taxon>
        <taxon>Endopterygota</taxon>
        <taxon>Coleoptera</taxon>
        <taxon>Polyphaga</taxon>
        <taxon>Cucujiformia</taxon>
        <taxon>Coccinelloidea</taxon>
        <taxon>Coccinellidae</taxon>
        <taxon>Epilachninae</taxon>
        <taxon>Epilachnini</taxon>
        <taxon>Henosepilachna</taxon>
    </lineage>
</organism>
<evidence type="ECO:0000256" key="2">
    <source>
        <dbReference type="ARBA" id="ARBA00022771"/>
    </source>
</evidence>
<dbReference type="InterPro" id="IPR013010">
    <property type="entry name" value="Znf_SIAH"/>
</dbReference>
<dbReference type="GO" id="GO:0061630">
    <property type="term" value="F:ubiquitin protein ligase activity"/>
    <property type="evidence" value="ECO:0007669"/>
    <property type="project" value="TreeGrafter"/>
</dbReference>
<dbReference type="GO" id="GO:0008270">
    <property type="term" value="F:zinc ion binding"/>
    <property type="evidence" value="ECO:0007669"/>
    <property type="project" value="UniProtKB-KW"/>
</dbReference>
<reference evidence="6 7" key="1">
    <citation type="submission" date="2023-03" db="EMBL/GenBank/DDBJ databases">
        <title>Genome insight into feeding habits of ladybird beetles.</title>
        <authorList>
            <person name="Li H.-S."/>
            <person name="Huang Y.-H."/>
            <person name="Pang H."/>
        </authorList>
    </citation>
    <scope>NUCLEOTIDE SEQUENCE [LARGE SCALE GENOMIC DNA]</scope>
    <source>
        <strain evidence="6">SYSU_2023b</strain>
        <tissue evidence="6">Whole body</tissue>
    </source>
</reference>
<gene>
    <name evidence="6" type="ORF">WA026_020508</name>
</gene>
<evidence type="ECO:0000313" key="7">
    <source>
        <dbReference type="Proteomes" id="UP001431783"/>
    </source>
</evidence>
<dbReference type="Proteomes" id="UP001431783">
    <property type="component" value="Unassembled WGS sequence"/>
</dbReference>
<dbReference type="GO" id="GO:0031624">
    <property type="term" value="F:ubiquitin conjugating enzyme binding"/>
    <property type="evidence" value="ECO:0007669"/>
    <property type="project" value="TreeGrafter"/>
</dbReference>
<evidence type="ECO:0000313" key="6">
    <source>
        <dbReference type="EMBL" id="KAK9892523.1"/>
    </source>
</evidence>
<dbReference type="PROSITE" id="PS51081">
    <property type="entry name" value="ZF_SIAH"/>
    <property type="match status" value="1"/>
</dbReference>
<keyword evidence="1" id="KW-0479">Metal-binding</keyword>
<dbReference type="InterPro" id="IPR013083">
    <property type="entry name" value="Znf_RING/FYVE/PHD"/>
</dbReference>
<keyword evidence="7" id="KW-1185">Reference proteome</keyword>
<sequence length="299" mass="35689">MMVDLNSLSTGKCLKCNFYFLPPIYKCPKEHILCNNCTEEAEYMQAISSYSLRRETNFKSVTKVKLYCGLCSCFYFNDKEKRDLKLEKLVHTIKYQCIYHCNGCQFKDFYPEIETHIGICNFIIKRCCWKNCLWSGVLFNMKNHLIIDHPILKANQIETFKNNWTYTFLLKENYFLIKTLFDGNTVKFFVFYYGEPDKYIFEIHLGTKTEIFVKIRRVIKHMINKTSFFDFKNSDIFIVELNFIAQYVRKPQINCGLHNFCFRVNVTEIEELKKKYRERASANLKKKLKGGKNEMSYQV</sequence>
<proteinExistence type="predicted"/>
<evidence type="ECO:0000256" key="4">
    <source>
        <dbReference type="PROSITE-ProRule" id="PRU00455"/>
    </source>
</evidence>
<dbReference type="SUPFAM" id="SSF49599">
    <property type="entry name" value="TRAF domain-like"/>
    <property type="match status" value="1"/>
</dbReference>
<evidence type="ECO:0000256" key="3">
    <source>
        <dbReference type="ARBA" id="ARBA00022833"/>
    </source>
</evidence>
<dbReference type="GO" id="GO:0043161">
    <property type="term" value="P:proteasome-mediated ubiquitin-dependent protein catabolic process"/>
    <property type="evidence" value="ECO:0007669"/>
    <property type="project" value="TreeGrafter"/>
</dbReference>
<dbReference type="AlphaFoldDB" id="A0AAW1VBE7"/>
<comment type="caution">
    <text evidence="6">The sequence shown here is derived from an EMBL/GenBank/DDBJ whole genome shotgun (WGS) entry which is preliminary data.</text>
</comment>
<keyword evidence="2 4" id="KW-0863">Zinc-finger</keyword>
<dbReference type="Gene3D" id="3.30.40.10">
    <property type="entry name" value="Zinc/RING finger domain, C3HC4 (zinc finger)"/>
    <property type="match status" value="1"/>
</dbReference>
<name>A0AAW1VBE7_9CUCU</name>
<dbReference type="PANTHER" id="PTHR45877">
    <property type="entry name" value="E3 UBIQUITIN-PROTEIN LIGASE SIAH2"/>
    <property type="match status" value="1"/>
</dbReference>
<evidence type="ECO:0000259" key="5">
    <source>
        <dbReference type="PROSITE" id="PS51081"/>
    </source>
</evidence>
<evidence type="ECO:0000256" key="1">
    <source>
        <dbReference type="ARBA" id="ARBA00022723"/>
    </source>
</evidence>
<protein>
    <recommendedName>
        <fullName evidence="5">SIAH-type domain-containing protein</fullName>
    </recommendedName>
</protein>
<feature type="domain" description="SIAH-type" evidence="5">
    <location>
        <begin position="92"/>
        <end position="150"/>
    </location>
</feature>
<keyword evidence="3" id="KW-0862">Zinc</keyword>
<dbReference type="InterPro" id="IPR004162">
    <property type="entry name" value="SINA-like_animal"/>
</dbReference>
<dbReference type="PANTHER" id="PTHR45877:SF2">
    <property type="entry name" value="E3 UBIQUITIN-PROTEIN LIGASE SINA-RELATED"/>
    <property type="match status" value="1"/>
</dbReference>
<dbReference type="EMBL" id="JARQZJ010000135">
    <property type="protein sequence ID" value="KAK9892523.1"/>
    <property type="molecule type" value="Genomic_DNA"/>
</dbReference>
<accession>A0AAW1VBE7</accession>